<sequence length="347" mass="36659">MVPIVLAVVLVAGLAVTGWLYATGRLGIGPLSAADKEAAAAIAEHVEGPDWADAEEKRCATDELLHETRSGDLETEGVISRDGDGWDYVGTWPTGTATTYVEDVLDCADDWASALGDTLGVGDPSCLEQIDRSTLSAYLAADTLDLASPADTDRDRDDTVSALDDCYATDPAAPDGAAKPGYRSVLFRFDRPDVPDADVALLVKAPDAASQRLHGATYRLDTGAGGRKGCVVARTVAEYAWGTTRTAKHRVCGTSEPARIWWTTSDDAQCTDPACWDLHYEGFADNAPITFTLSQNGGSCMSVSGECSHTVHAAYGGRGVLVTWSAFAGWHEHFTASVGDLTAVLPN</sequence>
<keyword evidence="2" id="KW-1185">Reference proteome</keyword>
<accession>A0ABP7IG01</accession>
<reference evidence="2" key="1">
    <citation type="journal article" date="2019" name="Int. J. Syst. Evol. Microbiol.">
        <title>The Global Catalogue of Microorganisms (GCM) 10K type strain sequencing project: providing services to taxonomists for standard genome sequencing and annotation.</title>
        <authorList>
            <consortium name="The Broad Institute Genomics Platform"/>
            <consortium name="The Broad Institute Genome Sequencing Center for Infectious Disease"/>
            <person name="Wu L."/>
            <person name="Ma J."/>
        </authorList>
    </citation>
    <scope>NUCLEOTIDE SEQUENCE [LARGE SCALE GENOMIC DNA]</scope>
    <source>
        <strain evidence="2">JCM 16953</strain>
    </source>
</reference>
<organism evidence="1 2">
    <name type="scientific">Nocardioides panacisoli</name>
    <dbReference type="NCBI Taxonomy" id="627624"/>
    <lineage>
        <taxon>Bacteria</taxon>
        <taxon>Bacillati</taxon>
        <taxon>Actinomycetota</taxon>
        <taxon>Actinomycetes</taxon>
        <taxon>Propionibacteriales</taxon>
        <taxon>Nocardioidaceae</taxon>
        <taxon>Nocardioides</taxon>
    </lineage>
</organism>
<proteinExistence type="predicted"/>
<evidence type="ECO:0000313" key="2">
    <source>
        <dbReference type="Proteomes" id="UP001501821"/>
    </source>
</evidence>
<comment type="caution">
    <text evidence="1">The sequence shown here is derived from an EMBL/GenBank/DDBJ whole genome shotgun (WGS) entry which is preliminary data.</text>
</comment>
<dbReference type="Proteomes" id="UP001501821">
    <property type="component" value="Unassembled WGS sequence"/>
</dbReference>
<protein>
    <recommendedName>
        <fullName evidence="3">Flp pilus-assembly TadG-like N-terminal domain-containing protein</fullName>
    </recommendedName>
</protein>
<name>A0ABP7IG01_9ACTN</name>
<evidence type="ECO:0000313" key="1">
    <source>
        <dbReference type="EMBL" id="GAA3817419.1"/>
    </source>
</evidence>
<evidence type="ECO:0008006" key="3">
    <source>
        <dbReference type="Google" id="ProtNLM"/>
    </source>
</evidence>
<dbReference type="EMBL" id="BAABAH010000005">
    <property type="protein sequence ID" value="GAA3817419.1"/>
    <property type="molecule type" value="Genomic_DNA"/>
</dbReference>
<gene>
    <name evidence="1" type="ORF">GCM10022242_19200</name>
</gene>